<proteinExistence type="predicted"/>
<accession>A0A3M7DQL7</accession>
<sequence length="280" mass="31569">MHGLFAILAAAAPAYAALNVTFCSDSQCEQPALGSLRLDETDISKCHRDYAGEALALNVQRWQDSTLAATETDHMVGEDDDEGDSSLAVRFYRSIDCFANCGSGHLIFQGGDFFLSLGMGIRNDRPVEYDNSILQSFEIVRLDAEGYYPPHGYCGIRHGDAQSFRGRNWKWQQIAKHSFREIPIEDWDDDLHQPLDGTDYDPHGAVPSNGRYKKHQISDYSWKHIPLEEWDDQVHIKNSGWPMIADFAAEEDEEAAIEEEEREAGTGNPLTPQDDVHEYL</sequence>
<evidence type="ECO:0000313" key="3">
    <source>
        <dbReference type="EMBL" id="RMY66450.1"/>
    </source>
</evidence>
<name>A0A3M7DQL7_HORWE</name>
<comment type="caution">
    <text evidence="3">The sequence shown here is derived from an EMBL/GenBank/DDBJ whole genome shotgun (WGS) entry which is preliminary data.</text>
</comment>
<dbReference type="AlphaFoldDB" id="A0A3M7DQL7"/>
<organism evidence="3 4">
    <name type="scientific">Hortaea werneckii</name>
    <name type="common">Black yeast</name>
    <name type="synonym">Cladosporium werneckii</name>
    <dbReference type="NCBI Taxonomy" id="91943"/>
    <lineage>
        <taxon>Eukaryota</taxon>
        <taxon>Fungi</taxon>
        <taxon>Dikarya</taxon>
        <taxon>Ascomycota</taxon>
        <taxon>Pezizomycotina</taxon>
        <taxon>Dothideomycetes</taxon>
        <taxon>Dothideomycetidae</taxon>
        <taxon>Mycosphaerellales</taxon>
        <taxon>Teratosphaeriaceae</taxon>
        <taxon>Hortaea</taxon>
    </lineage>
</organism>
<evidence type="ECO:0000256" key="1">
    <source>
        <dbReference type="SAM" id="MobiDB-lite"/>
    </source>
</evidence>
<feature type="chain" id="PRO_5018258366" description="Cyanovirin-N domain-containing protein" evidence="2">
    <location>
        <begin position="17"/>
        <end position="280"/>
    </location>
</feature>
<evidence type="ECO:0000313" key="4">
    <source>
        <dbReference type="Proteomes" id="UP000269276"/>
    </source>
</evidence>
<dbReference type="OrthoDB" id="4766028at2759"/>
<feature type="compositionally biased region" description="Acidic residues" evidence="1">
    <location>
        <begin position="250"/>
        <end position="262"/>
    </location>
</feature>
<protein>
    <recommendedName>
        <fullName evidence="5">Cyanovirin-N domain-containing protein</fullName>
    </recommendedName>
</protein>
<dbReference type="VEuPathDB" id="FungiDB:BTJ68_14744"/>
<evidence type="ECO:0000256" key="2">
    <source>
        <dbReference type="SAM" id="SignalP"/>
    </source>
</evidence>
<reference evidence="3 4" key="1">
    <citation type="journal article" date="2018" name="BMC Genomics">
        <title>Genomic evidence for intraspecific hybridization in a clonal and extremely halotolerant yeast.</title>
        <authorList>
            <person name="Gostincar C."/>
            <person name="Stajich J.E."/>
            <person name="Zupancic J."/>
            <person name="Zalar P."/>
            <person name="Gunde-Cimerman N."/>
        </authorList>
    </citation>
    <scope>NUCLEOTIDE SEQUENCE [LARGE SCALE GENOMIC DNA]</scope>
    <source>
        <strain evidence="3 4">EXF-2682</strain>
    </source>
</reference>
<dbReference type="Proteomes" id="UP000269276">
    <property type="component" value="Unassembled WGS sequence"/>
</dbReference>
<gene>
    <name evidence="3" type="ORF">D0863_08414</name>
</gene>
<evidence type="ECO:0008006" key="5">
    <source>
        <dbReference type="Google" id="ProtNLM"/>
    </source>
</evidence>
<dbReference type="EMBL" id="QWIP01000309">
    <property type="protein sequence ID" value="RMY66450.1"/>
    <property type="molecule type" value="Genomic_DNA"/>
</dbReference>
<feature type="signal peptide" evidence="2">
    <location>
        <begin position="1"/>
        <end position="16"/>
    </location>
</feature>
<keyword evidence="2" id="KW-0732">Signal</keyword>
<feature type="region of interest" description="Disordered" evidence="1">
    <location>
        <begin position="250"/>
        <end position="280"/>
    </location>
</feature>